<reference evidence="2" key="1">
    <citation type="submission" date="2023-10" db="EMBL/GenBank/DDBJ databases">
        <authorList>
            <person name="Chen Y."/>
            <person name="Shah S."/>
            <person name="Dougan E. K."/>
            <person name="Thang M."/>
            <person name="Chan C."/>
        </authorList>
    </citation>
    <scope>NUCLEOTIDE SEQUENCE [LARGE SCALE GENOMIC DNA]</scope>
</reference>
<dbReference type="InterPro" id="IPR035979">
    <property type="entry name" value="RBD_domain_sf"/>
</dbReference>
<dbReference type="Gene3D" id="3.30.70.330">
    <property type="match status" value="1"/>
</dbReference>
<accession>A0ABN9XJU9</accession>
<dbReference type="SUPFAM" id="SSF54928">
    <property type="entry name" value="RNA-binding domain, RBD"/>
    <property type="match status" value="1"/>
</dbReference>
<evidence type="ECO:0000313" key="3">
    <source>
        <dbReference type="Proteomes" id="UP001189429"/>
    </source>
</evidence>
<feature type="region of interest" description="Disordered" evidence="1">
    <location>
        <begin position="97"/>
        <end position="144"/>
    </location>
</feature>
<dbReference type="EMBL" id="CAUYUJ010020463">
    <property type="protein sequence ID" value="CAK0898369.1"/>
    <property type="molecule type" value="Genomic_DNA"/>
</dbReference>
<keyword evidence="3" id="KW-1185">Reference proteome</keyword>
<dbReference type="InterPro" id="IPR012677">
    <property type="entry name" value="Nucleotide-bd_a/b_plait_sf"/>
</dbReference>
<name>A0ABN9XJU9_9DINO</name>
<evidence type="ECO:0008006" key="4">
    <source>
        <dbReference type="Google" id="ProtNLM"/>
    </source>
</evidence>
<dbReference type="Proteomes" id="UP001189429">
    <property type="component" value="Unassembled WGS sequence"/>
</dbReference>
<protein>
    <recommendedName>
        <fullName evidence="4">RRM domain-containing protein</fullName>
    </recommendedName>
</protein>
<dbReference type="CDD" id="cd00590">
    <property type="entry name" value="RRM_SF"/>
    <property type="match status" value="1"/>
</dbReference>
<evidence type="ECO:0000256" key="1">
    <source>
        <dbReference type="SAM" id="MobiDB-lite"/>
    </source>
</evidence>
<gene>
    <name evidence="2" type="ORF">PCOR1329_LOCUS76244</name>
</gene>
<feature type="compositionally biased region" description="Low complexity" evidence="1">
    <location>
        <begin position="275"/>
        <end position="289"/>
    </location>
</feature>
<evidence type="ECO:0000313" key="2">
    <source>
        <dbReference type="EMBL" id="CAK0898369.1"/>
    </source>
</evidence>
<feature type="compositionally biased region" description="Basic residues" evidence="1">
    <location>
        <begin position="244"/>
        <end position="254"/>
    </location>
</feature>
<comment type="caution">
    <text evidence="2">The sequence shown here is derived from an EMBL/GenBank/DDBJ whole genome shotgun (WGS) entry which is preliminary data.</text>
</comment>
<sequence length="289" mass="30199">MFATPPTFDASPLWQAAMHQPPGGGGSPSIVPPRARPVALDAHRDHAAAFCPRRAAAEAARIGPPPGLEPPTLRPPGAFEWPAAVALDEPMKVSALASAPTAMEPRAPPQHNEQQRSQGRPPPAQPQGTRAPRPAGGKQRAPPPSATLVVAYFPRAASDEDVCRALDGAVGKANSVRRCEVRAGEGGLYGFFEFADAQLAEAALDACNRGTLIMRDSAQKKWYLHASRARRAAIPGGLPAGQRGRARAPRARHGKPAELQPDSDGSTAPPTSRYASEAAASETGGETPL</sequence>
<feature type="compositionally biased region" description="Polar residues" evidence="1">
    <location>
        <begin position="263"/>
        <end position="274"/>
    </location>
</feature>
<feature type="region of interest" description="Disordered" evidence="1">
    <location>
        <begin position="1"/>
        <end position="34"/>
    </location>
</feature>
<organism evidence="2 3">
    <name type="scientific">Prorocentrum cordatum</name>
    <dbReference type="NCBI Taxonomy" id="2364126"/>
    <lineage>
        <taxon>Eukaryota</taxon>
        <taxon>Sar</taxon>
        <taxon>Alveolata</taxon>
        <taxon>Dinophyceae</taxon>
        <taxon>Prorocentrales</taxon>
        <taxon>Prorocentraceae</taxon>
        <taxon>Prorocentrum</taxon>
    </lineage>
</organism>
<proteinExistence type="predicted"/>
<feature type="region of interest" description="Disordered" evidence="1">
    <location>
        <begin position="234"/>
        <end position="289"/>
    </location>
</feature>